<evidence type="ECO:0000256" key="1">
    <source>
        <dbReference type="ARBA" id="ARBA00003041"/>
    </source>
</evidence>
<evidence type="ECO:0000313" key="9">
    <source>
        <dbReference type="Proteomes" id="UP001596189"/>
    </source>
</evidence>
<dbReference type="Pfam" id="PF02108">
    <property type="entry name" value="FliH"/>
    <property type="match status" value="1"/>
</dbReference>
<evidence type="ECO:0000313" key="8">
    <source>
        <dbReference type="EMBL" id="MFC6008593.1"/>
    </source>
</evidence>
<evidence type="ECO:0000256" key="5">
    <source>
        <dbReference type="ARBA" id="ARBA00022927"/>
    </source>
</evidence>
<name>A0ABW1JIM6_9ACTN</name>
<proteinExistence type="inferred from homology"/>
<dbReference type="Proteomes" id="UP001596189">
    <property type="component" value="Unassembled WGS sequence"/>
</dbReference>
<dbReference type="RefSeq" id="WP_345714542.1">
    <property type="nucleotide sequence ID" value="NZ_BAABFP010000002.1"/>
</dbReference>
<gene>
    <name evidence="8" type="ORF">ACFQDO_15760</name>
</gene>
<comment type="similarity">
    <text evidence="2">Belongs to the FliH family.</text>
</comment>
<comment type="function">
    <text evidence="1">Needed for flagellar regrowth and assembly.</text>
</comment>
<evidence type="ECO:0000256" key="3">
    <source>
        <dbReference type="ARBA" id="ARBA00022448"/>
    </source>
</evidence>
<keyword evidence="9" id="KW-1185">Reference proteome</keyword>
<feature type="domain" description="Flagellar assembly protein FliH/Type III secretion system HrpE" evidence="7">
    <location>
        <begin position="73"/>
        <end position="203"/>
    </location>
</feature>
<keyword evidence="5" id="KW-0653">Protein transport</keyword>
<dbReference type="InterPro" id="IPR018035">
    <property type="entry name" value="Flagellar_FliH/T3SS_HrpE"/>
</dbReference>
<dbReference type="EMBL" id="JBHSRD010000006">
    <property type="protein sequence ID" value="MFC6008593.1"/>
    <property type="molecule type" value="Genomic_DNA"/>
</dbReference>
<organism evidence="8 9">
    <name type="scientific">Angustibacter luteus</name>
    <dbReference type="NCBI Taxonomy" id="658456"/>
    <lineage>
        <taxon>Bacteria</taxon>
        <taxon>Bacillati</taxon>
        <taxon>Actinomycetota</taxon>
        <taxon>Actinomycetes</taxon>
        <taxon>Kineosporiales</taxon>
        <taxon>Kineosporiaceae</taxon>
    </lineage>
</organism>
<accession>A0ABW1JIM6</accession>
<keyword evidence="3" id="KW-0813">Transport</keyword>
<evidence type="ECO:0000256" key="2">
    <source>
        <dbReference type="ARBA" id="ARBA00006602"/>
    </source>
</evidence>
<evidence type="ECO:0000256" key="4">
    <source>
        <dbReference type="ARBA" id="ARBA00022795"/>
    </source>
</evidence>
<dbReference type="InterPro" id="IPR051472">
    <property type="entry name" value="T3SS_Stator/FliH"/>
</dbReference>
<comment type="caution">
    <text evidence="8">The sequence shown here is derived from an EMBL/GenBank/DDBJ whole genome shotgun (WGS) entry which is preliminary data.</text>
</comment>
<reference evidence="9" key="1">
    <citation type="journal article" date="2019" name="Int. J. Syst. Evol. Microbiol.">
        <title>The Global Catalogue of Microorganisms (GCM) 10K type strain sequencing project: providing services to taxonomists for standard genome sequencing and annotation.</title>
        <authorList>
            <consortium name="The Broad Institute Genomics Platform"/>
            <consortium name="The Broad Institute Genome Sequencing Center for Infectious Disease"/>
            <person name="Wu L."/>
            <person name="Ma J."/>
        </authorList>
    </citation>
    <scope>NUCLEOTIDE SEQUENCE [LARGE SCALE GENOMIC DNA]</scope>
    <source>
        <strain evidence="9">KACC 14249</strain>
    </source>
</reference>
<dbReference type="PANTHER" id="PTHR34982">
    <property type="entry name" value="YOP PROTEINS TRANSLOCATION PROTEIN L"/>
    <property type="match status" value="1"/>
</dbReference>
<evidence type="ECO:0000256" key="6">
    <source>
        <dbReference type="ARBA" id="ARBA00023225"/>
    </source>
</evidence>
<protein>
    <submittedName>
        <fullName evidence="8">FliH/SctL family protein</fullName>
    </submittedName>
</protein>
<keyword evidence="6" id="KW-1006">Bacterial flagellum protein export</keyword>
<keyword evidence="4" id="KW-1005">Bacterial flagellum biogenesis</keyword>
<dbReference type="PANTHER" id="PTHR34982:SF1">
    <property type="entry name" value="FLAGELLAR ASSEMBLY PROTEIN FLIH"/>
    <property type="match status" value="1"/>
</dbReference>
<sequence>MSTSTDARRFAPLSAGSGADLSEVRLGARSLGYAEGMAAGQRVVAAQLQATVDAAERDRKANTQAARIQVDHAVRSLGQAVVRMSASSLPLLEDVADVVLEAAVALARGILQAELSTVDAAALAAVRRSLAPLPTDVAVTVRLHPTDHALVLEHETRSDDDGTFRFDTHEVRLVPDATLRQGDAIAEQAGSVVDARIETALQRALETIRSTAPTGPVTA</sequence>
<evidence type="ECO:0000259" key="7">
    <source>
        <dbReference type="Pfam" id="PF02108"/>
    </source>
</evidence>